<dbReference type="AlphaFoldDB" id="A0A8S1SR54"/>
<gene>
    <name evidence="1" type="ORF">POCTA_138.1.T0130434</name>
</gene>
<evidence type="ECO:0000313" key="2">
    <source>
        <dbReference type="Proteomes" id="UP000683925"/>
    </source>
</evidence>
<dbReference type="EMBL" id="CAJJDP010000012">
    <property type="protein sequence ID" value="CAD8142348.1"/>
    <property type="molecule type" value="Genomic_DNA"/>
</dbReference>
<comment type="caution">
    <text evidence="1">The sequence shown here is derived from an EMBL/GenBank/DDBJ whole genome shotgun (WGS) entry which is preliminary data.</text>
</comment>
<organism evidence="1 2">
    <name type="scientific">Paramecium octaurelia</name>
    <dbReference type="NCBI Taxonomy" id="43137"/>
    <lineage>
        <taxon>Eukaryota</taxon>
        <taxon>Sar</taxon>
        <taxon>Alveolata</taxon>
        <taxon>Ciliophora</taxon>
        <taxon>Intramacronucleata</taxon>
        <taxon>Oligohymenophorea</taxon>
        <taxon>Peniculida</taxon>
        <taxon>Parameciidae</taxon>
        <taxon>Paramecium</taxon>
    </lineage>
</organism>
<accession>A0A8S1SR54</accession>
<name>A0A8S1SR54_PAROT</name>
<reference evidence="1" key="1">
    <citation type="submission" date="2021-01" db="EMBL/GenBank/DDBJ databases">
        <authorList>
            <consortium name="Genoscope - CEA"/>
            <person name="William W."/>
        </authorList>
    </citation>
    <scope>NUCLEOTIDE SEQUENCE</scope>
</reference>
<dbReference type="Proteomes" id="UP000683925">
    <property type="component" value="Unassembled WGS sequence"/>
</dbReference>
<evidence type="ECO:0000313" key="1">
    <source>
        <dbReference type="EMBL" id="CAD8142348.1"/>
    </source>
</evidence>
<proteinExistence type="predicted"/>
<sequence length="61" mass="7214">MIQFSYEIDRLLLKSAFNLCQENNGSISTSNRIISLKYNSMQYQVKEIKQYLKTIHQINIT</sequence>
<keyword evidence="2" id="KW-1185">Reference proteome</keyword>
<protein>
    <submittedName>
        <fullName evidence="1">Uncharacterized protein</fullName>
    </submittedName>
</protein>